<dbReference type="OrthoDB" id="368909at2759"/>
<dbReference type="Gramene" id="Dexi9A01G0025700.1">
    <property type="protein sequence ID" value="Dexi9A01G0025700.1:cds"/>
    <property type="gene ID" value="Dexi9A01G0025700"/>
</dbReference>
<dbReference type="InterPro" id="IPR050914">
    <property type="entry name" value="snRNP_SmB/NAA38-like"/>
</dbReference>
<reference evidence="1" key="1">
    <citation type="submission" date="2020-07" db="EMBL/GenBank/DDBJ databases">
        <title>Genome sequence and genetic diversity analysis of an under-domesticated orphan crop, white fonio (Digitaria exilis).</title>
        <authorList>
            <person name="Bennetzen J.L."/>
            <person name="Chen S."/>
            <person name="Ma X."/>
            <person name="Wang X."/>
            <person name="Yssel A.E.J."/>
            <person name="Chaluvadi S.R."/>
            <person name="Johnson M."/>
            <person name="Gangashetty P."/>
            <person name="Hamidou F."/>
            <person name="Sanogo M.D."/>
            <person name="Zwaenepoel A."/>
            <person name="Wallace J."/>
            <person name="Van De Peer Y."/>
            <person name="Van Deynze A."/>
        </authorList>
    </citation>
    <scope>NUCLEOTIDE SEQUENCE</scope>
    <source>
        <tissue evidence="1">Leaves</tissue>
    </source>
</reference>
<organism evidence="1 2">
    <name type="scientific">Digitaria exilis</name>
    <dbReference type="NCBI Taxonomy" id="1010633"/>
    <lineage>
        <taxon>Eukaryota</taxon>
        <taxon>Viridiplantae</taxon>
        <taxon>Streptophyta</taxon>
        <taxon>Embryophyta</taxon>
        <taxon>Tracheophyta</taxon>
        <taxon>Spermatophyta</taxon>
        <taxon>Magnoliopsida</taxon>
        <taxon>Liliopsida</taxon>
        <taxon>Poales</taxon>
        <taxon>Poaceae</taxon>
        <taxon>PACMAD clade</taxon>
        <taxon>Panicoideae</taxon>
        <taxon>Panicodae</taxon>
        <taxon>Paniceae</taxon>
        <taxon>Anthephorinae</taxon>
        <taxon>Digitaria</taxon>
    </lineage>
</organism>
<dbReference type="Proteomes" id="UP000636709">
    <property type="component" value="Unassembled WGS sequence"/>
</dbReference>
<protein>
    <submittedName>
        <fullName evidence="1">Uncharacterized protein</fullName>
    </submittedName>
</protein>
<sequence length="68" mass="7723">MLIGVNDGRYFLRLFHCIDKQGNIILPDAVEYRSARHSSPPTEQRPPCRSSCLVDCSIDEKMSLLSLE</sequence>
<evidence type="ECO:0000313" key="2">
    <source>
        <dbReference type="Proteomes" id="UP000636709"/>
    </source>
</evidence>
<dbReference type="EMBL" id="JACEFO010002538">
    <property type="protein sequence ID" value="KAF8656686.1"/>
    <property type="molecule type" value="Genomic_DNA"/>
</dbReference>
<dbReference type="SUPFAM" id="SSF50182">
    <property type="entry name" value="Sm-like ribonucleoproteins"/>
    <property type="match status" value="1"/>
</dbReference>
<accession>A0A835AAJ3</accession>
<keyword evidence="2" id="KW-1185">Reference proteome</keyword>
<dbReference type="AlphaFoldDB" id="A0A835AAJ3"/>
<dbReference type="PANTHER" id="PTHR10701">
    <property type="entry name" value="SMALL NUCLEAR RIBONUCLEOPROTEIN-ASSOCIATED PROTEIN B AND N"/>
    <property type="match status" value="1"/>
</dbReference>
<dbReference type="InterPro" id="IPR010920">
    <property type="entry name" value="LSM_dom_sf"/>
</dbReference>
<gene>
    <name evidence="1" type="ORF">HU200_060553</name>
</gene>
<evidence type="ECO:0000313" key="1">
    <source>
        <dbReference type="EMBL" id="KAF8656686.1"/>
    </source>
</evidence>
<comment type="caution">
    <text evidence="1">The sequence shown here is derived from an EMBL/GenBank/DDBJ whole genome shotgun (WGS) entry which is preliminary data.</text>
</comment>
<proteinExistence type="predicted"/>
<dbReference type="PANTHER" id="PTHR10701:SF5">
    <property type="entry name" value="N-ALPHA-ACETYLTRANSFERASE 38, NATC AUXILIARY SUBUNIT"/>
    <property type="match status" value="1"/>
</dbReference>
<name>A0A835AAJ3_9POAL</name>
<dbReference type="Gene3D" id="2.30.30.100">
    <property type="match status" value="1"/>
</dbReference>